<gene>
    <name evidence="1" type="ORF">F444_05375</name>
</gene>
<organism evidence="1 2">
    <name type="scientific">Phytophthora nicotianae P1976</name>
    <dbReference type="NCBI Taxonomy" id="1317066"/>
    <lineage>
        <taxon>Eukaryota</taxon>
        <taxon>Sar</taxon>
        <taxon>Stramenopiles</taxon>
        <taxon>Oomycota</taxon>
        <taxon>Peronosporomycetes</taxon>
        <taxon>Peronosporales</taxon>
        <taxon>Peronosporaceae</taxon>
        <taxon>Phytophthora</taxon>
    </lineage>
</organism>
<comment type="caution">
    <text evidence="1">The sequence shown here is derived from an EMBL/GenBank/DDBJ whole genome shotgun (WGS) entry which is preliminary data.</text>
</comment>
<evidence type="ECO:0000313" key="1">
    <source>
        <dbReference type="EMBL" id="ETO80016.1"/>
    </source>
</evidence>
<dbReference type="Proteomes" id="UP000028582">
    <property type="component" value="Unassembled WGS sequence"/>
</dbReference>
<accession>A0A081AMA5</accession>
<dbReference type="AlphaFoldDB" id="A0A081AMA5"/>
<protein>
    <submittedName>
        <fullName evidence="1">Uncharacterized protein</fullName>
    </submittedName>
</protein>
<name>A0A081AMA5_PHYNI</name>
<sequence>MTLFSQLSRARHEMNRKSEKVLGMKMMTKTMMCMQVWLNFPVRFGHHRSS</sequence>
<dbReference type="EMBL" id="ANJA01001045">
    <property type="protein sequence ID" value="ETO80016.1"/>
    <property type="molecule type" value="Genomic_DNA"/>
</dbReference>
<reference evidence="1 2" key="1">
    <citation type="submission" date="2013-11" db="EMBL/GenBank/DDBJ databases">
        <title>The Genome Sequence of Phytophthora parasitica P1976.</title>
        <authorList>
            <consortium name="The Broad Institute Genomics Platform"/>
            <person name="Russ C."/>
            <person name="Tyler B."/>
            <person name="Panabieres F."/>
            <person name="Shan W."/>
            <person name="Tripathy S."/>
            <person name="Grunwald N."/>
            <person name="Machado M."/>
            <person name="Johnson C.S."/>
            <person name="Walker B."/>
            <person name="Young S."/>
            <person name="Zeng Q."/>
            <person name="Gargeya S."/>
            <person name="Fitzgerald M."/>
            <person name="Haas B."/>
            <person name="Abouelleil A."/>
            <person name="Allen A.W."/>
            <person name="Alvarado L."/>
            <person name="Arachchi H.M."/>
            <person name="Berlin A.M."/>
            <person name="Chapman S.B."/>
            <person name="Gainer-Dewar J."/>
            <person name="Goldberg J."/>
            <person name="Griggs A."/>
            <person name="Gujja S."/>
            <person name="Hansen M."/>
            <person name="Howarth C."/>
            <person name="Imamovic A."/>
            <person name="Ireland A."/>
            <person name="Larimer J."/>
            <person name="McCowan C."/>
            <person name="Murphy C."/>
            <person name="Pearson M."/>
            <person name="Poon T.W."/>
            <person name="Priest M."/>
            <person name="Roberts A."/>
            <person name="Saif S."/>
            <person name="Shea T."/>
            <person name="Sisk P."/>
            <person name="Sykes S."/>
            <person name="Wortman J."/>
            <person name="Nusbaum C."/>
            <person name="Birren B."/>
        </authorList>
    </citation>
    <scope>NUCLEOTIDE SEQUENCE [LARGE SCALE GENOMIC DNA]</scope>
    <source>
        <strain evidence="1 2">P1976</strain>
    </source>
</reference>
<proteinExistence type="predicted"/>
<evidence type="ECO:0000313" key="2">
    <source>
        <dbReference type="Proteomes" id="UP000028582"/>
    </source>
</evidence>